<reference evidence="2" key="1">
    <citation type="journal article" date="2019" name="Int. J. Syst. Evol. Microbiol.">
        <title>The Global Catalogue of Microorganisms (GCM) 10K type strain sequencing project: providing services to taxonomists for standard genome sequencing and annotation.</title>
        <authorList>
            <consortium name="The Broad Institute Genomics Platform"/>
            <consortium name="The Broad Institute Genome Sequencing Center for Infectious Disease"/>
            <person name="Wu L."/>
            <person name="Ma J."/>
        </authorList>
    </citation>
    <scope>NUCLEOTIDE SEQUENCE [LARGE SCALE GENOMIC DNA]</scope>
    <source>
        <strain evidence="2">JCM 17759</strain>
    </source>
</reference>
<proteinExistence type="predicted"/>
<protein>
    <submittedName>
        <fullName evidence="1">Uncharacterized protein</fullName>
    </submittedName>
</protein>
<accession>A0ABP8N048</accession>
<organism evidence="1 2">
    <name type="scientific">Novipirellula rosea</name>
    <dbReference type="NCBI Taxonomy" id="1031540"/>
    <lineage>
        <taxon>Bacteria</taxon>
        <taxon>Pseudomonadati</taxon>
        <taxon>Planctomycetota</taxon>
        <taxon>Planctomycetia</taxon>
        <taxon>Pirellulales</taxon>
        <taxon>Pirellulaceae</taxon>
        <taxon>Novipirellula</taxon>
    </lineage>
</organism>
<dbReference type="EMBL" id="BAABGA010000047">
    <property type="protein sequence ID" value="GAA4459050.1"/>
    <property type="molecule type" value="Genomic_DNA"/>
</dbReference>
<gene>
    <name evidence="1" type="ORF">GCM10023156_38050</name>
</gene>
<comment type="caution">
    <text evidence="1">The sequence shown here is derived from an EMBL/GenBank/DDBJ whole genome shotgun (WGS) entry which is preliminary data.</text>
</comment>
<name>A0ABP8N048_9BACT</name>
<sequence>MSVNPRDEFVKTWLNRRWKTSGAGAKWQNIRGFNVSVVRDFDDPSTWKWRLKSIDSDVEEFSSDLFDSEQFAKRDVLLKLAGKLGIGN</sequence>
<dbReference type="Proteomes" id="UP001500840">
    <property type="component" value="Unassembled WGS sequence"/>
</dbReference>
<evidence type="ECO:0000313" key="2">
    <source>
        <dbReference type="Proteomes" id="UP001500840"/>
    </source>
</evidence>
<evidence type="ECO:0000313" key="1">
    <source>
        <dbReference type="EMBL" id="GAA4459050.1"/>
    </source>
</evidence>
<keyword evidence="2" id="KW-1185">Reference proteome</keyword>
<dbReference type="RefSeq" id="WP_345324576.1">
    <property type="nucleotide sequence ID" value="NZ_BAABGA010000047.1"/>
</dbReference>